<accession>A0A2T7NVH8</accession>
<dbReference type="Proteomes" id="UP000245119">
    <property type="component" value="Linkage Group LG9"/>
</dbReference>
<evidence type="ECO:0000313" key="1">
    <source>
        <dbReference type="EMBL" id="PVD25165.1"/>
    </source>
</evidence>
<protein>
    <submittedName>
        <fullName evidence="1">Uncharacterized protein</fullName>
    </submittedName>
</protein>
<evidence type="ECO:0000313" key="2">
    <source>
        <dbReference type="Proteomes" id="UP000245119"/>
    </source>
</evidence>
<reference evidence="1 2" key="1">
    <citation type="submission" date="2018-04" db="EMBL/GenBank/DDBJ databases">
        <title>The genome of golden apple snail Pomacea canaliculata provides insight into stress tolerance and invasive adaptation.</title>
        <authorList>
            <person name="Liu C."/>
            <person name="Liu B."/>
            <person name="Ren Y."/>
            <person name="Zhang Y."/>
            <person name="Wang H."/>
            <person name="Li S."/>
            <person name="Jiang F."/>
            <person name="Yin L."/>
            <person name="Zhang G."/>
            <person name="Qian W."/>
            <person name="Fan W."/>
        </authorList>
    </citation>
    <scope>NUCLEOTIDE SEQUENCE [LARGE SCALE GENOMIC DNA]</scope>
    <source>
        <strain evidence="1">SZHN2017</strain>
        <tissue evidence="1">Muscle</tissue>
    </source>
</reference>
<gene>
    <name evidence="1" type="ORF">C0Q70_15663</name>
</gene>
<dbReference type="PANTHER" id="PTHR13630">
    <property type="entry name" value="GAMMA-SECRETASE-ACTIVATING PROTEIN"/>
    <property type="match status" value="1"/>
</dbReference>
<dbReference type="OrthoDB" id="9997853at2759"/>
<dbReference type="PANTHER" id="PTHR13630:SF1">
    <property type="entry name" value="GAMMA-SECRETASE-ACTIVATING PROTEIN"/>
    <property type="match status" value="1"/>
</dbReference>
<dbReference type="AlphaFoldDB" id="A0A2T7NVH8"/>
<sequence>MDTWFTKERAIGLYQIHMARIGDRGIMMSGQPVTEQIVRKFVWMQWDAHHQRLYYVYNVRHDNAKADTVKQRLSTIQFYGGGKYDNMIDVPINFPFPHIRSSTRSNYADIPLHQGIPDILVNAVVLTQNNGNFCFCYQEYIHRVAQSSQTTQSQDESESTDISYHVCMVHHGDYLMVALPGVFCHLLNVSLEYEPCHHILLHNQSIHEASRAHVTAGSAGQLQHDTVASSDTSQLVASDGAAAAKAEEFVDTKEFSAQEPSSKLQLDLASASEGSFGLLPGPLQCLTPSSRPATVHDEMLQEKDWHECPTLPLTVSTSAPRWHRTDDVGRQKTAGIYFAGVCA</sequence>
<dbReference type="GO" id="GO:1902004">
    <property type="term" value="P:positive regulation of amyloid-beta formation"/>
    <property type="evidence" value="ECO:0007669"/>
    <property type="project" value="TreeGrafter"/>
</dbReference>
<dbReference type="InterPro" id="IPR026172">
    <property type="entry name" value="GSAP_fam"/>
</dbReference>
<dbReference type="GO" id="GO:0005802">
    <property type="term" value="C:trans-Golgi network"/>
    <property type="evidence" value="ECO:0007669"/>
    <property type="project" value="TreeGrafter"/>
</dbReference>
<proteinExistence type="predicted"/>
<name>A0A2T7NVH8_POMCA</name>
<keyword evidence="2" id="KW-1185">Reference proteome</keyword>
<organism evidence="1 2">
    <name type="scientific">Pomacea canaliculata</name>
    <name type="common">Golden apple snail</name>
    <dbReference type="NCBI Taxonomy" id="400727"/>
    <lineage>
        <taxon>Eukaryota</taxon>
        <taxon>Metazoa</taxon>
        <taxon>Spiralia</taxon>
        <taxon>Lophotrochozoa</taxon>
        <taxon>Mollusca</taxon>
        <taxon>Gastropoda</taxon>
        <taxon>Caenogastropoda</taxon>
        <taxon>Architaenioglossa</taxon>
        <taxon>Ampullarioidea</taxon>
        <taxon>Ampullariidae</taxon>
        <taxon>Pomacea</taxon>
    </lineage>
</organism>
<comment type="caution">
    <text evidence="1">The sequence shown here is derived from an EMBL/GenBank/DDBJ whole genome shotgun (WGS) entry which is preliminary data.</text>
</comment>
<dbReference type="STRING" id="400727.A0A2T7NVH8"/>
<dbReference type="EMBL" id="PZQS01000009">
    <property type="protein sequence ID" value="PVD25165.1"/>
    <property type="molecule type" value="Genomic_DNA"/>
</dbReference>